<dbReference type="GO" id="GO:0005524">
    <property type="term" value="F:ATP binding"/>
    <property type="evidence" value="ECO:0007669"/>
    <property type="project" value="UniProtKB-KW"/>
</dbReference>
<dbReference type="InterPro" id="IPR010285">
    <property type="entry name" value="DNA_helicase_pif1-like_DEAD"/>
</dbReference>
<keyword evidence="2" id="KW-1133">Transmembrane helix</keyword>
<keyword evidence="1" id="KW-0234">DNA repair</keyword>
<evidence type="ECO:0000259" key="3">
    <source>
        <dbReference type="Pfam" id="PF05970"/>
    </source>
</evidence>
<dbReference type="PANTHER" id="PTHR10492:SF97">
    <property type="entry name" value="ATP-DEPENDENT DNA HELICASE"/>
    <property type="match status" value="1"/>
</dbReference>
<dbReference type="GO" id="GO:0016787">
    <property type="term" value="F:hydrolase activity"/>
    <property type="evidence" value="ECO:0007669"/>
    <property type="project" value="UniProtKB-KW"/>
</dbReference>
<keyword evidence="5" id="KW-1185">Reference proteome</keyword>
<comment type="catalytic activity">
    <reaction evidence="1">
        <text>ATP + H2O = ADP + phosphate + H(+)</text>
        <dbReference type="Rhea" id="RHEA:13065"/>
        <dbReference type="ChEBI" id="CHEBI:15377"/>
        <dbReference type="ChEBI" id="CHEBI:15378"/>
        <dbReference type="ChEBI" id="CHEBI:30616"/>
        <dbReference type="ChEBI" id="CHEBI:43474"/>
        <dbReference type="ChEBI" id="CHEBI:456216"/>
        <dbReference type="EC" id="5.6.2.3"/>
    </reaction>
</comment>
<keyword evidence="1" id="KW-0378">Hydrolase</keyword>
<dbReference type="GO" id="GO:0043139">
    <property type="term" value="F:5'-3' DNA helicase activity"/>
    <property type="evidence" value="ECO:0007669"/>
    <property type="project" value="UniProtKB-EC"/>
</dbReference>
<dbReference type="Gene3D" id="3.40.50.300">
    <property type="entry name" value="P-loop containing nucleotide triphosphate hydrolases"/>
    <property type="match status" value="1"/>
</dbReference>
<dbReference type="GO" id="GO:0000723">
    <property type="term" value="P:telomere maintenance"/>
    <property type="evidence" value="ECO:0007669"/>
    <property type="project" value="InterPro"/>
</dbReference>
<dbReference type="PANTHER" id="PTHR10492">
    <property type="match status" value="1"/>
</dbReference>
<dbReference type="InterPro" id="IPR027417">
    <property type="entry name" value="P-loop_NTPase"/>
</dbReference>
<keyword evidence="2" id="KW-0472">Membrane</keyword>
<dbReference type="Pfam" id="PF05970">
    <property type="entry name" value="PIF1"/>
    <property type="match status" value="1"/>
</dbReference>
<organism evidence="4 5">
    <name type="scientific">Lactuca sativa</name>
    <name type="common">Garden lettuce</name>
    <dbReference type="NCBI Taxonomy" id="4236"/>
    <lineage>
        <taxon>Eukaryota</taxon>
        <taxon>Viridiplantae</taxon>
        <taxon>Streptophyta</taxon>
        <taxon>Embryophyta</taxon>
        <taxon>Tracheophyta</taxon>
        <taxon>Spermatophyta</taxon>
        <taxon>Magnoliopsida</taxon>
        <taxon>eudicotyledons</taxon>
        <taxon>Gunneridae</taxon>
        <taxon>Pentapetalae</taxon>
        <taxon>asterids</taxon>
        <taxon>campanulids</taxon>
        <taxon>Asterales</taxon>
        <taxon>Asteraceae</taxon>
        <taxon>Cichorioideae</taxon>
        <taxon>Cichorieae</taxon>
        <taxon>Lactucinae</taxon>
        <taxon>Lactuca</taxon>
    </lineage>
</organism>
<reference evidence="4 5" key="1">
    <citation type="journal article" date="2017" name="Nat. Commun.">
        <title>Genome assembly with in vitro proximity ligation data and whole-genome triplication in lettuce.</title>
        <authorList>
            <person name="Reyes-Chin-Wo S."/>
            <person name="Wang Z."/>
            <person name="Yang X."/>
            <person name="Kozik A."/>
            <person name="Arikit S."/>
            <person name="Song C."/>
            <person name="Xia L."/>
            <person name="Froenicke L."/>
            <person name="Lavelle D.O."/>
            <person name="Truco M.J."/>
            <person name="Xia R."/>
            <person name="Zhu S."/>
            <person name="Xu C."/>
            <person name="Xu H."/>
            <person name="Xu X."/>
            <person name="Cox K."/>
            <person name="Korf I."/>
            <person name="Meyers B.C."/>
            <person name="Michelmore R.W."/>
        </authorList>
    </citation>
    <scope>NUCLEOTIDE SEQUENCE [LARGE SCALE GENOMIC DNA]</scope>
    <source>
        <strain evidence="5">cv. Salinas</strain>
        <tissue evidence="4">Seedlings</tissue>
    </source>
</reference>
<evidence type="ECO:0000313" key="5">
    <source>
        <dbReference type="Proteomes" id="UP000235145"/>
    </source>
</evidence>
<comment type="caution">
    <text evidence="4">The sequence shown here is derived from an EMBL/GenBank/DDBJ whole genome shotgun (WGS) entry which is preliminary data.</text>
</comment>
<feature type="domain" description="DNA helicase Pif1-like DEAD-box helicase" evidence="3">
    <location>
        <begin position="294"/>
        <end position="403"/>
    </location>
</feature>
<protein>
    <recommendedName>
        <fullName evidence="1">ATP-dependent DNA helicase</fullName>
        <ecNumber evidence="1">5.6.2.3</ecNumber>
    </recommendedName>
</protein>
<feature type="transmembrane region" description="Helical" evidence="2">
    <location>
        <begin position="30"/>
        <end position="55"/>
    </location>
</feature>
<keyword evidence="1" id="KW-0067">ATP-binding</keyword>
<dbReference type="EC" id="5.6.2.3" evidence="1"/>
<comment type="cofactor">
    <cofactor evidence="1">
        <name>Mg(2+)</name>
        <dbReference type="ChEBI" id="CHEBI:18420"/>
    </cofactor>
</comment>
<keyword evidence="1" id="KW-0227">DNA damage</keyword>
<keyword evidence="1" id="KW-0347">Helicase</keyword>
<evidence type="ECO:0000256" key="2">
    <source>
        <dbReference type="SAM" id="Phobius"/>
    </source>
</evidence>
<keyword evidence="1" id="KW-0547">Nucleotide-binding</keyword>
<dbReference type="AlphaFoldDB" id="A0A9R1VRD8"/>
<evidence type="ECO:0000313" key="4">
    <source>
        <dbReference type="EMBL" id="KAJ0211126.1"/>
    </source>
</evidence>
<comment type="similarity">
    <text evidence="1">Belongs to the helicase family.</text>
</comment>
<sequence length="512" mass="58731">MNIEWCSQVGSIKYLFKINNIKKITTVMKLLSFTIVVIFLLTRHVGYFLGMPLIIEHHLLKGCRFTLKTNNMLFLNHTDYGQEEKQRQTHLAELITCLLSLVMFLRILLNKVKCPTCYEDIRTVNRTIYDSYKDACYTLVLLDDDREYKSSIHETHHWATASFRRPLFVMLITSNSLSEPHHVFKETYNCHSGDVVHVCEEEIDVIALKLTGSNFPPYKSLLSHELSLKQIPKMPFPNHKYIQDSSNMLIQDEQNYDLPTLEVEHQEHHSKLNVEQKTFMIQLSMRLTTKKVVSFSCMTLSAAIRFKGEIVIKIASSGIAALFPSGGRTTHSIFHLPINLNEDSFCSITLGNDVATVLNKARLIIWDEVVLMHHHCFEAFDRTFRDVILSSNKNKLFGGKTIVSYPNNDFKETKSFAEWILKIGEGTISGPNDGEVEVEFPKDFIVPSIGDHIHSIVSTLYSSFQNHLDDPSYFQDKTILVPTNEEVGAINDYMLELMKDEGKMYRSSDSVL</sequence>
<dbReference type="GO" id="GO:0006310">
    <property type="term" value="P:DNA recombination"/>
    <property type="evidence" value="ECO:0007669"/>
    <property type="project" value="UniProtKB-KW"/>
</dbReference>
<proteinExistence type="inferred from homology"/>
<name>A0A9R1VRD8_LACSA</name>
<dbReference type="GO" id="GO:0006281">
    <property type="term" value="P:DNA repair"/>
    <property type="evidence" value="ECO:0007669"/>
    <property type="project" value="UniProtKB-KW"/>
</dbReference>
<accession>A0A9R1VRD8</accession>
<keyword evidence="2" id="KW-0812">Transmembrane</keyword>
<dbReference type="EMBL" id="NBSK02000004">
    <property type="protein sequence ID" value="KAJ0211126.1"/>
    <property type="molecule type" value="Genomic_DNA"/>
</dbReference>
<keyword evidence="1" id="KW-0233">DNA recombination</keyword>
<evidence type="ECO:0000256" key="1">
    <source>
        <dbReference type="RuleBase" id="RU363044"/>
    </source>
</evidence>
<gene>
    <name evidence="4" type="ORF">LSAT_V11C400225350</name>
</gene>
<dbReference type="Proteomes" id="UP000235145">
    <property type="component" value="Unassembled WGS sequence"/>
</dbReference>